<keyword evidence="10" id="KW-1185">Reference proteome</keyword>
<dbReference type="Gene3D" id="3.80.10.10">
    <property type="entry name" value="Ribonuclease Inhibitor"/>
    <property type="match status" value="2"/>
</dbReference>
<reference evidence="8 10" key="2">
    <citation type="journal article" date="2008" name="Science">
        <title>The Physcomitrella genome reveals evolutionary insights into the conquest of land by plants.</title>
        <authorList>
            <person name="Rensing S."/>
            <person name="Lang D."/>
            <person name="Zimmer A."/>
            <person name="Terry A."/>
            <person name="Salamov A."/>
            <person name="Shapiro H."/>
            <person name="Nishiyama T."/>
            <person name="Perroud P.-F."/>
            <person name="Lindquist E."/>
            <person name="Kamisugi Y."/>
            <person name="Tanahashi T."/>
            <person name="Sakakibara K."/>
            <person name="Fujita T."/>
            <person name="Oishi K."/>
            <person name="Shin-I T."/>
            <person name="Kuroki Y."/>
            <person name="Toyoda A."/>
            <person name="Suzuki Y."/>
            <person name="Hashimoto A."/>
            <person name="Yamaguchi K."/>
            <person name="Sugano A."/>
            <person name="Kohara Y."/>
            <person name="Fujiyama A."/>
            <person name="Anterola A."/>
            <person name="Aoki S."/>
            <person name="Ashton N."/>
            <person name="Barbazuk W.B."/>
            <person name="Barker E."/>
            <person name="Bennetzen J."/>
            <person name="Bezanilla M."/>
            <person name="Blankenship R."/>
            <person name="Cho S.H."/>
            <person name="Dutcher S."/>
            <person name="Estelle M."/>
            <person name="Fawcett J.A."/>
            <person name="Gundlach H."/>
            <person name="Hanada K."/>
            <person name="Heyl A."/>
            <person name="Hicks K.A."/>
            <person name="Hugh J."/>
            <person name="Lohr M."/>
            <person name="Mayer K."/>
            <person name="Melkozernov A."/>
            <person name="Murata T."/>
            <person name="Nelson D."/>
            <person name="Pils B."/>
            <person name="Prigge M."/>
            <person name="Reiss B."/>
            <person name="Renner T."/>
            <person name="Rombauts S."/>
            <person name="Rushton P."/>
            <person name="Sanderfoot A."/>
            <person name="Schween G."/>
            <person name="Shiu S.-H."/>
            <person name="Stueber K."/>
            <person name="Theodoulou F.L."/>
            <person name="Tu H."/>
            <person name="Van de Peer Y."/>
            <person name="Verrier P.J."/>
            <person name="Waters E."/>
            <person name="Wood A."/>
            <person name="Yang L."/>
            <person name="Cove D."/>
            <person name="Cuming A."/>
            <person name="Hasebe M."/>
            <person name="Lucas S."/>
            <person name="Mishler D.B."/>
            <person name="Reski R."/>
            <person name="Grigoriev I."/>
            <person name="Quatrano R.S."/>
            <person name="Boore J.L."/>
        </authorList>
    </citation>
    <scope>NUCLEOTIDE SEQUENCE [LARGE SCALE GENOMIC DNA]</scope>
    <source>
        <strain evidence="9 10">cv. Gransden 2004</strain>
    </source>
</reference>
<accession>A9SJH5</accession>
<dbReference type="EMBL" id="ABEU02000021">
    <property type="protein sequence ID" value="PNR32260.1"/>
    <property type="molecule type" value="Genomic_DNA"/>
</dbReference>
<organism evidence="7">
    <name type="scientific">Physcomitrium patens</name>
    <name type="common">Spreading-leaved earth moss</name>
    <name type="synonym">Physcomitrella patens</name>
    <dbReference type="NCBI Taxonomy" id="3218"/>
    <lineage>
        <taxon>Eukaryota</taxon>
        <taxon>Viridiplantae</taxon>
        <taxon>Streptophyta</taxon>
        <taxon>Embryophyta</taxon>
        <taxon>Bryophyta</taxon>
        <taxon>Bryophytina</taxon>
        <taxon>Bryopsida</taxon>
        <taxon>Funariidae</taxon>
        <taxon>Funariales</taxon>
        <taxon>Funariaceae</taxon>
        <taxon>Physcomitrium</taxon>
    </lineage>
</organism>
<dbReference type="STRING" id="3218.Q4A3U8"/>
<dbReference type="Pfam" id="PF00560">
    <property type="entry name" value="LRR_1"/>
    <property type="match status" value="4"/>
</dbReference>
<dbReference type="eggNOG" id="KOG0619">
    <property type="taxonomic scope" value="Eukaryota"/>
</dbReference>
<dbReference type="PaxDb" id="3218-PP1S85_2V6.1"/>
<sequence>MDRPGGLGLWGHFTTIALLLICTVGGGSLAATCSVRDRDSLLAFKNQMTDADGVLASWKKTTDCCTWQGITCDANARVTGITIEASCPTCGGGQKLIAKPLNFGGPLGNLKSILKQLSLINVQVQFKIPIPPVFFTLGKLDFLQLEGCGFIGSLPNELGNLRLLQELKISGNRLSGGVPNTISNLKELRILQLGSNQLTTLGSWKLTLLQKLDRVDFSRNKITGSIPKWLGGLTLAGPFFNELLLSFNQFSGTIPAELCNIRGMRYLALRGNKLSGRIPAGIGKCTSLMYLILGQNSLSGPLPRELGKLKNLVELTADKNKLSGPLPRELGDLPELTFVKLQNNKITGGIPSNYGPFDPLVSDPIDLTNNMLKGPIPKAMQSLSANAFRPGNPGLCGPPLSNPC</sequence>
<dbReference type="InterPro" id="IPR013210">
    <property type="entry name" value="LRR_N_plant-typ"/>
</dbReference>
<dbReference type="FunFam" id="3.80.10.10:FF:000041">
    <property type="entry name" value="LRR receptor-like serine/threonine-protein kinase ERECTA"/>
    <property type="match status" value="2"/>
</dbReference>
<dbReference type="Proteomes" id="UP000006727">
    <property type="component" value="Chromosome 21"/>
</dbReference>
<dbReference type="EnsemblPlants" id="Pp3c21_19160V3.1">
    <property type="protein sequence ID" value="Pp3c21_19160V3.1"/>
    <property type="gene ID" value="Pp3c21_19160"/>
</dbReference>
<name>Q4A3U8_PHYPA</name>
<evidence type="ECO:0000256" key="2">
    <source>
        <dbReference type="ARBA" id="ARBA00022729"/>
    </source>
</evidence>
<dbReference type="FunFam" id="3.80.10.10:FF:002223">
    <property type="entry name" value="Leucine-rich repeat protein"/>
    <property type="match status" value="1"/>
</dbReference>
<evidence type="ECO:0000256" key="1">
    <source>
        <dbReference type="ARBA" id="ARBA00022614"/>
    </source>
</evidence>
<evidence type="ECO:0000256" key="5">
    <source>
        <dbReference type="SAM" id="SignalP"/>
    </source>
</evidence>
<gene>
    <name evidence="7" type="primary">lrrp</name>
    <name evidence="9" type="synonym">LOC112274293</name>
    <name evidence="8" type="ORF">PHYPA_026386</name>
</gene>
<dbReference type="InterPro" id="IPR032675">
    <property type="entry name" value="LRR_dom_sf"/>
</dbReference>
<evidence type="ECO:0000313" key="9">
    <source>
        <dbReference type="EnsemblPlants" id="Pp3c21_19160V3.1"/>
    </source>
</evidence>
<dbReference type="GO" id="GO:0038023">
    <property type="term" value="F:signaling receptor activity"/>
    <property type="evidence" value="ECO:0000318"/>
    <property type="project" value="GO_Central"/>
</dbReference>
<dbReference type="Gramene" id="Pp3c21_19160V3.2">
    <property type="protein sequence ID" value="Pp3c21_19160V3.2"/>
    <property type="gene ID" value="Pp3c21_19160"/>
</dbReference>
<dbReference type="GO" id="GO:0005886">
    <property type="term" value="C:plasma membrane"/>
    <property type="evidence" value="ECO:0000318"/>
    <property type="project" value="GO_Central"/>
</dbReference>
<dbReference type="Pfam" id="PF08263">
    <property type="entry name" value="LRRNT_2"/>
    <property type="match status" value="1"/>
</dbReference>
<dbReference type="OrthoDB" id="676979at2759"/>
<reference evidence="7" key="1">
    <citation type="submission" date="2004-09" db="EMBL/GenBank/DDBJ databases">
        <title>The moss (Physcomitrella patens) secretome: Phytohormones influence plant extracellular matrix proteins.</title>
        <authorList>
            <person name="Tintelnot S."/>
            <person name="Heintz D."/>
            <person name="High A."/>
            <person name="Wurtz V."/>
            <person name="van Dorsselaer A."/>
            <person name="Reski R."/>
            <person name="Decker E.L."/>
            <person name="Sarnighausen E."/>
        </authorList>
    </citation>
    <scope>NUCLEOTIDE SEQUENCE</scope>
</reference>
<dbReference type="AlphaFoldDB" id="Q4A3U8"/>
<keyword evidence="2 5" id="KW-0732">Signal</keyword>
<keyword evidence="4" id="KW-0325">Glycoprotein</keyword>
<feature type="signal peptide" evidence="5">
    <location>
        <begin position="1"/>
        <end position="30"/>
    </location>
</feature>
<keyword evidence="1" id="KW-0433">Leucine-rich repeat</keyword>
<evidence type="ECO:0000313" key="10">
    <source>
        <dbReference type="Proteomes" id="UP000006727"/>
    </source>
</evidence>
<feature type="domain" description="Leucine-rich repeat-containing N-terminal plant-type" evidence="6">
    <location>
        <begin position="37"/>
        <end position="73"/>
    </location>
</feature>
<dbReference type="EMBL" id="AJ843254">
    <property type="protein sequence ID" value="CAH58721.1"/>
    <property type="molecule type" value="mRNA"/>
</dbReference>
<proteinExistence type="evidence at transcript level"/>
<dbReference type="EnsemblPlants" id="Pp3c21_19160V3.2">
    <property type="protein sequence ID" value="Pp3c21_19160V3.2"/>
    <property type="gene ID" value="Pp3c21_19160"/>
</dbReference>
<dbReference type="OMA" id="SADCTRV"/>
<dbReference type="HOGENOM" id="CLU_000288_18_22_1"/>
<evidence type="ECO:0000259" key="6">
    <source>
        <dbReference type="Pfam" id="PF08263"/>
    </source>
</evidence>
<dbReference type="SUPFAM" id="SSF52058">
    <property type="entry name" value="L domain-like"/>
    <property type="match status" value="1"/>
</dbReference>
<dbReference type="PANTHER" id="PTHR48065">
    <property type="entry name" value="OS10G0469600 PROTEIN"/>
    <property type="match status" value="1"/>
</dbReference>
<dbReference type="InterPro" id="IPR001611">
    <property type="entry name" value="Leu-rich_rpt"/>
</dbReference>
<protein>
    <submittedName>
        <fullName evidence="7">Leucine-rich repeat protein</fullName>
    </submittedName>
</protein>
<accession>E1C9N8</accession>
<evidence type="ECO:0000256" key="3">
    <source>
        <dbReference type="ARBA" id="ARBA00022737"/>
    </source>
</evidence>
<dbReference type="PANTHER" id="PTHR48065:SF71">
    <property type="entry name" value="LRR RECEPTOR-LIKE KINASE FAMILY PROTEIN"/>
    <property type="match status" value="1"/>
</dbReference>
<evidence type="ECO:0000256" key="4">
    <source>
        <dbReference type="ARBA" id="ARBA00023180"/>
    </source>
</evidence>
<reference evidence="9" key="4">
    <citation type="submission" date="2020-12" db="UniProtKB">
        <authorList>
            <consortium name="EnsemblPlants"/>
        </authorList>
    </citation>
    <scope>IDENTIFICATION</scope>
</reference>
<dbReference type="Gramene" id="Pp3c21_19160V3.1">
    <property type="protein sequence ID" value="Pp3c21_19160V3.1"/>
    <property type="gene ID" value="Pp3c21_19160"/>
</dbReference>
<keyword evidence="3" id="KW-0677">Repeat</keyword>
<accession>Q4A3U8</accession>
<feature type="chain" id="PRO_5014309347" evidence="5">
    <location>
        <begin position="31"/>
        <end position="404"/>
    </location>
</feature>
<evidence type="ECO:0000313" key="8">
    <source>
        <dbReference type="EMBL" id="PNR32260.1"/>
    </source>
</evidence>
<reference evidence="8 10" key="3">
    <citation type="journal article" date="2018" name="Plant J.">
        <title>The Physcomitrella patens chromosome-scale assembly reveals moss genome structure and evolution.</title>
        <authorList>
            <person name="Lang D."/>
            <person name="Ullrich K.K."/>
            <person name="Murat F."/>
            <person name="Fuchs J."/>
            <person name="Jenkins J."/>
            <person name="Haas F.B."/>
            <person name="Piednoel M."/>
            <person name="Gundlach H."/>
            <person name="Van Bel M."/>
            <person name="Meyberg R."/>
            <person name="Vives C."/>
            <person name="Morata J."/>
            <person name="Symeonidi A."/>
            <person name="Hiss M."/>
            <person name="Muchero W."/>
            <person name="Kamisugi Y."/>
            <person name="Saleh O."/>
            <person name="Blanc G."/>
            <person name="Decker E.L."/>
            <person name="van Gessel N."/>
            <person name="Grimwood J."/>
            <person name="Hayes R.D."/>
            <person name="Graham S.W."/>
            <person name="Gunter L.E."/>
            <person name="McDaniel S.F."/>
            <person name="Hoernstein S.N.W."/>
            <person name="Larsson A."/>
            <person name="Li F.W."/>
            <person name="Perroud P.F."/>
            <person name="Phillips J."/>
            <person name="Ranjan P."/>
            <person name="Rokshar D.S."/>
            <person name="Rothfels C.J."/>
            <person name="Schneider L."/>
            <person name="Shu S."/>
            <person name="Stevenson D.W."/>
            <person name="Thummler F."/>
            <person name="Tillich M."/>
            <person name="Villarreal Aguilar J.C."/>
            <person name="Widiez T."/>
            <person name="Wong G.K."/>
            <person name="Wymore A."/>
            <person name="Zhang Y."/>
            <person name="Zimmer A.D."/>
            <person name="Quatrano R.S."/>
            <person name="Mayer K.F.X."/>
            <person name="Goodstein D."/>
            <person name="Casacuberta J.M."/>
            <person name="Vandepoele K."/>
            <person name="Reski R."/>
            <person name="Cuming A.C."/>
            <person name="Tuskan G.A."/>
            <person name="Maumus F."/>
            <person name="Salse J."/>
            <person name="Schmutz J."/>
            <person name="Rensing S.A."/>
        </authorList>
    </citation>
    <scope>NUCLEOTIDE SEQUENCE [LARGE SCALE GENOMIC DNA]</scope>
    <source>
        <strain evidence="9 10">cv. Gransden 2004</strain>
    </source>
</reference>
<evidence type="ECO:0000313" key="7">
    <source>
        <dbReference type="EMBL" id="CAH58721.1"/>
    </source>
</evidence>